<dbReference type="InterPro" id="IPR050390">
    <property type="entry name" value="C5-Methyltransferase"/>
</dbReference>
<evidence type="ECO:0000256" key="1">
    <source>
        <dbReference type="ARBA" id="ARBA00011975"/>
    </source>
</evidence>
<dbReference type="GO" id="GO:0005634">
    <property type="term" value="C:nucleus"/>
    <property type="evidence" value="ECO:0007669"/>
    <property type="project" value="TreeGrafter"/>
</dbReference>
<dbReference type="SUPFAM" id="SSF53335">
    <property type="entry name" value="S-adenosyl-L-methionine-dependent methyltransferases"/>
    <property type="match status" value="1"/>
</dbReference>
<dbReference type="PRINTS" id="PR00105">
    <property type="entry name" value="C5METTRFRASE"/>
</dbReference>
<dbReference type="InterPro" id="IPR043151">
    <property type="entry name" value="BAH_sf"/>
</dbReference>
<dbReference type="GO" id="GO:0044027">
    <property type="term" value="P:negative regulation of gene expression via chromosomal CpG island methylation"/>
    <property type="evidence" value="ECO:0007669"/>
    <property type="project" value="TreeGrafter"/>
</dbReference>
<dbReference type="Proteomes" id="UP000777482">
    <property type="component" value="Unassembled WGS sequence"/>
</dbReference>
<keyword evidence="4 5" id="KW-0949">S-adenosyl-L-methionine</keyword>
<dbReference type="PROSITE" id="PS51679">
    <property type="entry name" value="SAM_MT_C5"/>
    <property type="match status" value="1"/>
</dbReference>
<feature type="compositionally biased region" description="Low complexity" evidence="6">
    <location>
        <begin position="1579"/>
        <end position="1612"/>
    </location>
</feature>
<dbReference type="InterPro" id="IPR029063">
    <property type="entry name" value="SAM-dependent_MTases_sf"/>
</dbReference>
<feature type="compositionally biased region" description="Basic residues" evidence="6">
    <location>
        <begin position="341"/>
        <end position="351"/>
    </location>
</feature>
<keyword evidence="3 5" id="KW-0808">Transferase</keyword>
<dbReference type="GO" id="GO:0003886">
    <property type="term" value="F:DNA (cytosine-5-)-methyltransferase activity"/>
    <property type="evidence" value="ECO:0007669"/>
    <property type="project" value="UniProtKB-EC"/>
</dbReference>
<dbReference type="Gene3D" id="3.90.120.10">
    <property type="entry name" value="DNA Methylase, subunit A, domain 2"/>
    <property type="match status" value="1"/>
</dbReference>
<dbReference type="EMBL" id="PUHQ01000001">
    <property type="protein sequence ID" value="KAG0667570.1"/>
    <property type="molecule type" value="Genomic_DNA"/>
</dbReference>
<dbReference type="EC" id="2.1.1.37" evidence="1"/>
<feature type="compositionally biased region" description="Acidic residues" evidence="6">
    <location>
        <begin position="1622"/>
        <end position="1637"/>
    </location>
</feature>
<comment type="similarity">
    <text evidence="5">Belongs to the class I-like SAM-binding methyltransferase superfamily. C5-methyltransferase family.</text>
</comment>
<feature type="compositionally biased region" description="Basic and acidic residues" evidence="6">
    <location>
        <begin position="1550"/>
        <end position="1563"/>
    </location>
</feature>
<evidence type="ECO:0000256" key="4">
    <source>
        <dbReference type="ARBA" id="ARBA00022691"/>
    </source>
</evidence>
<evidence type="ECO:0000256" key="5">
    <source>
        <dbReference type="PROSITE-ProRule" id="PRU01016"/>
    </source>
</evidence>
<dbReference type="Gene3D" id="3.40.50.150">
    <property type="entry name" value="Vaccinia Virus protein VP39"/>
    <property type="match status" value="1"/>
</dbReference>
<evidence type="ECO:0000256" key="2">
    <source>
        <dbReference type="ARBA" id="ARBA00022603"/>
    </source>
</evidence>
<feature type="active site" evidence="5">
    <location>
        <position position="1162"/>
    </location>
</feature>
<feature type="region of interest" description="Disordered" evidence="6">
    <location>
        <begin position="381"/>
        <end position="417"/>
    </location>
</feature>
<gene>
    <name evidence="7" type="ORF">C6P46_000106</name>
</gene>
<feature type="region of interest" description="Disordered" evidence="6">
    <location>
        <begin position="1544"/>
        <end position="1674"/>
    </location>
</feature>
<dbReference type="PANTHER" id="PTHR10629">
    <property type="entry name" value="CYTOSINE-SPECIFIC METHYLTRANSFERASE"/>
    <property type="match status" value="1"/>
</dbReference>
<protein>
    <recommendedName>
        <fullName evidence="1">DNA (cytosine-5-)-methyltransferase</fullName>
        <ecNumber evidence="1">2.1.1.37</ecNumber>
    </recommendedName>
</protein>
<feature type="compositionally biased region" description="Pro residues" evidence="6">
    <location>
        <begin position="288"/>
        <end position="309"/>
    </location>
</feature>
<dbReference type="Pfam" id="PF00145">
    <property type="entry name" value="DNA_methylase"/>
    <property type="match status" value="1"/>
</dbReference>
<dbReference type="InterPro" id="IPR001525">
    <property type="entry name" value="C5_MeTfrase"/>
</dbReference>
<comment type="caution">
    <text evidence="7">The sequence shown here is derived from an EMBL/GenBank/DDBJ whole genome shotgun (WGS) entry which is preliminary data.</text>
</comment>
<dbReference type="GO" id="GO:0032259">
    <property type="term" value="P:methylation"/>
    <property type="evidence" value="ECO:0007669"/>
    <property type="project" value="UniProtKB-KW"/>
</dbReference>
<reference evidence="7 8" key="1">
    <citation type="submission" date="2020-11" db="EMBL/GenBank/DDBJ databases">
        <title>Kefir isolates.</title>
        <authorList>
            <person name="Marcisauskas S."/>
            <person name="Kim Y."/>
            <person name="Blasche S."/>
        </authorList>
    </citation>
    <scope>NUCLEOTIDE SEQUENCE [LARGE SCALE GENOMIC DNA]</scope>
    <source>
        <strain evidence="7 8">KR</strain>
    </source>
</reference>
<feature type="compositionally biased region" description="Acidic residues" evidence="6">
    <location>
        <begin position="400"/>
        <end position="413"/>
    </location>
</feature>
<feature type="region of interest" description="Disordered" evidence="6">
    <location>
        <begin position="280"/>
        <end position="365"/>
    </location>
</feature>
<evidence type="ECO:0000313" key="8">
    <source>
        <dbReference type="Proteomes" id="UP000777482"/>
    </source>
</evidence>
<dbReference type="OrthoDB" id="5376140at2759"/>
<accession>A0A9P7BA95</accession>
<evidence type="ECO:0000256" key="6">
    <source>
        <dbReference type="SAM" id="MobiDB-lite"/>
    </source>
</evidence>
<feature type="region of interest" description="Disordered" evidence="6">
    <location>
        <begin position="763"/>
        <end position="801"/>
    </location>
</feature>
<name>A0A9P7BA95_RHOMI</name>
<dbReference type="Gene3D" id="2.30.30.490">
    <property type="match status" value="1"/>
</dbReference>
<evidence type="ECO:0000256" key="3">
    <source>
        <dbReference type="ARBA" id="ARBA00022679"/>
    </source>
</evidence>
<feature type="region of interest" description="Disordered" evidence="6">
    <location>
        <begin position="1"/>
        <end position="32"/>
    </location>
</feature>
<organism evidence="7 8">
    <name type="scientific">Rhodotorula mucilaginosa</name>
    <name type="common">Yeast</name>
    <name type="synonym">Rhodotorula rubra</name>
    <dbReference type="NCBI Taxonomy" id="5537"/>
    <lineage>
        <taxon>Eukaryota</taxon>
        <taxon>Fungi</taxon>
        <taxon>Dikarya</taxon>
        <taxon>Basidiomycota</taxon>
        <taxon>Pucciniomycotina</taxon>
        <taxon>Microbotryomycetes</taxon>
        <taxon>Sporidiobolales</taxon>
        <taxon>Sporidiobolaceae</taxon>
        <taxon>Rhodotorula</taxon>
    </lineage>
</organism>
<dbReference type="PANTHER" id="PTHR10629:SF52">
    <property type="entry name" value="DNA (CYTOSINE-5)-METHYLTRANSFERASE 1"/>
    <property type="match status" value="1"/>
</dbReference>
<sequence length="1674" mass="185024">MNQHGPAKAKGKGKARETDSDNDDAERWPGLTALESDEYQRMLLETFHEAAHKAGARPDHYLTDGLQGLFDVVQKPQMDKRPEVGQQWPPDMRKAEQRIGYLGSLGQYLNPANRTGRYLVESEVPKSPWSTEPAMGLTGFGRTNDVLDLCDSNSDDEDDHNELHDRRFYLDLFHARLSPLGLQQLKQGIYEDLDEIPDAEDTDDEDDLPMACTRAEIFNETHDRNGKQPEKPAELESPRAEIFDEYFAAGDEQSPSFRRAASYGGGFEHDWNQFSEDVRDLGIGTSKNPPPPPPLPPTPPTPTPPPPVERPAKRTQPPLPTLEKLALVTDDEETAPGTGSRKTKRKKRTVYKPRTNFTNAIRKVRAPNRFSEDRLDERFPLDVSNSISAQKARRRRPKQDDDDSADESEEDAEVAAGAAKNGAFRDYTLGSFRALRTKRETVGNTINTKISATPIDLLEVILRDHTDFVVIGLASPLADDADDEDPVGEESMLREPSASAINHRKDPNDTTELEVYLYGHEVRSTRLTLFGIVLETASRRFHFTTPACHVFESSLGAGTPYEPHVVRARRLLNLYAFARAHAIRGDYLQPSAEEAERAEAVEDVATVVINTLNVVEDDDAWQSTLPFSWRLDRPAIRFEDGKDKFALFRLLPNIPFVVPALYRHIEPFFPANSFRTDEPERQQAQARDCLRAEKVLLDGHRRTVKEDEATDDLGHVVPWGVGVPKRIPVADQDDKTYQQRVKVYKSAKINGVRYGPGDVVLLRSAPSPTKGNARIDPPGANGRRRAALGADEDSSSGSETSETDLWYGLVKYFYEQDDEDADLQVHVVCFTASSILSKVQVTFPAVGQAPPSRGMYCMFAYNEMDGSFATLPVAASPAPRCKKLDVVPCSACENSIRYYETTTPDDSGKEPRPAKAVYDAEDTKGPMFSLHGVDYHELDTVYLLPRDLANITPPALPPYELAQLIARDGNLSHEKDELYVRVRRILRVQSSSLGSEREVKLTADEISVPAVDIADKFSLLVYSAKPSQEQVGRLEASSPHAFWTLGRDVPLCRKCLSDFDAQQGARAQAAALASTVEMHHLALYSGGGLLDIGLERGCPLLRIKYAVEQHAPAAQCHSANILESFSTIVNSVSNAAEAVYFGEETDLPQPGSLFSLAGGSPCQGFSHANRYKKTDDTRTFEPFVFLNFVALYRPLHVVFENVAAFTRHALPQPGSERGSFFKLFVSVLLSLGYQVRWQIVDAAGFGVPQSRRRVIVQAAARGVPLPKAPKPTHSLLRSVQPFDHRTTEGQAQGPLDKEIERWAPHSAVTVKDAFSDLPAFTVEQDRDEGMYGISSNSAAPPKYPGDPRSTFQRQIRSFFPTNPNAKVCHSGGVMLHVCRPTSEVVRTRLKKLQLRDDAKGTGCHNDLRGYACYPVPPPWVARKPAKLLSWWRRLLPSSVLAPLRTKLNIDGASHGERIHYSQNRPLSCRELLRAQGAPDFYELLFSGEVGEEAFDEWLRVIGNGVPVPLAAAYGDALFESLLPLVKEKPRNDVWAELWEETGGNALRAQKAPDEDGSPARESQEAAAASLSLQRRHAARTTTSSSSSSSSSSGHSSVLTTVTTPLLTSSGPTNENGAQVKAEEEEDQGGAESSDSDIEIVSGPGVARSTPDAQNRRARAPPTRYGVLELSSDSD</sequence>
<dbReference type="GO" id="GO:0003677">
    <property type="term" value="F:DNA binding"/>
    <property type="evidence" value="ECO:0007669"/>
    <property type="project" value="TreeGrafter"/>
</dbReference>
<feature type="region of interest" description="Disordered" evidence="6">
    <location>
        <begin position="480"/>
        <end position="506"/>
    </location>
</feature>
<keyword evidence="2 5" id="KW-0489">Methyltransferase</keyword>
<keyword evidence="8" id="KW-1185">Reference proteome</keyword>
<feature type="region of interest" description="Disordered" evidence="6">
    <location>
        <begin position="218"/>
        <end position="239"/>
    </location>
</feature>
<proteinExistence type="inferred from homology"/>
<evidence type="ECO:0000313" key="7">
    <source>
        <dbReference type="EMBL" id="KAG0667570.1"/>
    </source>
</evidence>